<name>A0A9X3WAW2_9BACI</name>
<evidence type="ECO:0000313" key="2">
    <source>
        <dbReference type="Proteomes" id="UP001145069"/>
    </source>
</evidence>
<comment type="caution">
    <text evidence="1">The sequence shown here is derived from an EMBL/GenBank/DDBJ whole genome shotgun (WGS) entry which is preliminary data.</text>
</comment>
<keyword evidence="2" id="KW-1185">Reference proteome</keyword>
<dbReference type="AlphaFoldDB" id="A0A9X3WAW2"/>
<organism evidence="1 2">
    <name type="scientific">Aquibacillus salsiterrae</name>
    <dbReference type="NCBI Taxonomy" id="2950439"/>
    <lineage>
        <taxon>Bacteria</taxon>
        <taxon>Bacillati</taxon>
        <taxon>Bacillota</taxon>
        <taxon>Bacilli</taxon>
        <taxon>Bacillales</taxon>
        <taxon>Bacillaceae</taxon>
        <taxon>Aquibacillus</taxon>
    </lineage>
</organism>
<sequence>MRKVYYRMKYNWHLSKFKRLKELRDSLHNAAEITKLDHQLLQHERAAFHYMFKG</sequence>
<dbReference type="EMBL" id="JAMQKC010000002">
    <property type="protein sequence ID" value="MDC3415997.1"/>
    <property type="molecule type" value="Genomic_DNA"/>
</dbReference>
<accession>A0A9X3WAW2</accession>
<evidence type="ECO:0000313" key="1">
    <source>
        <dbReference type="EMBL" id="MDC3415997.1"/>
    </source>
</evidence>
<protein>
    <submittedName>
        <fullName evidence="1">Uncharacterized protein</fullName>
    </submittedName>
</protein>
<dbReference type="RefSeq" id="WP_272444978.1">
    <property type="nucleotide sequence ID" value="NZ_JAMQKC010000002.1"/>
</dbReference>
<proteinExistence type="predicted"/>
<gene>
    <name evidence="1" type="ORF">NC799_03610</name>
</gene>
<reference evidence="1" key="1">
    <citation type="submission" date="2022-06" db="EMBL/GenBank/DDBJ databases">
        <title>Aquibacillus sp. a new bacterium isolated from soil saline samples.</title>
        <authorList>
            <person name="Galisteo C."/>
            <person name="De La Haba R."/>
            <person name="Sanchez-Porro C."/>
            <person name="Ventosa A."/>
        </authorList>
    </citation>
    <scope>NUCLEOTIDE SEQUENCE</scope>
    <source>
        <strain evidence="1">3ASR75-54</strain>
    </source>
</reference>
<dbReference type="Proteomes" id="UP001145069">
    <property type="component" value="Unassembled WGS sequence"/>
</dbReference>